<dbReference type="PANTHER" id="PTHR46825:SF9">
    <property type="entry name" value="BETA-LACTAMASE-RELATED DOMAIN-CONTAINING PROTEIN"/>
    <property type="match status" value="1"/>
</dbReference>
<accession>A0ABW6A0X1</accession>
<evidence type="ECO:0000259" key="2">
    <source>
        <dbReference type="Pfam" id="PF00144"/>
    </source>
</evidence>
<keyword evidence="1" id="KW-0732">Signal</keyword>
<feature type="signal peptide" evidence="1">
    <location>
        <begin position="1"/>
        <end position="21"/>
    </location>
</feature>
<keyword evidence="4" id="KW-1185">Reference proteome</keyword>
<comment type="caution">
    <text evidence="3">The sequence shown here is derived from an EMBL/GenBank/DDBJ whole genome shotgun (WGS) entry which is preliminary data.</text>
</comment>
<dbReference type="RefSeq" id="WP_194506857.1">
    <property type="nucleotide sequence ID" value="NZ_JADILU010000002.1"/>
</dbReference>
<sequence length="443" mass="49713">MISLIKKLLLIILVISSQSFAQQTDFTQLDEFLNSLEKNEKLMGTMIISKDGKDVFSKAIGFSDVAIQLKNTNDTRFRIGSITKTFTAVMIFQLIEEGKITLETPLSKFYPTIPQADNIKIANLLNHSSGLFNITNDPNFGEWMLKYSSKKMMLPRIFKYELDFNPGEQTAYSNTNYMLLGYIIEILDSSIYAQSLESRITKKINLENTYYGKKIGSNKNESCSYAKENEVWIITPETDMSNPGGAGAIVSTSRDLTTFMNALFDGKLISASSLEAMKKTNDQEVCHGIFYANTNGMDLYGSEGGIDGFQSMLVYVPKTKTTIALTANGLDFSKMRIMLSAFAASHDKSITLPNFEKIELTEEEVQLYVGEYACDDVPYKLIFKAKGNVLIGAPEQSNLKELTPTKQHQFTFDTLGIVLDFYPESGLVRFTRADEEPLLFKKL</sequence>
<feature type="domain" description="Beta-lactamase-related" evidence="2">
    <location>
        <begin position="46"/>
        <end position="337"/>
    </location>
</feature>
<dbReference type="InterPro" id="IPR012338">
    <property type="entry name" value="Beta-lactam/transpept-like"/>
</dbReference>
<gene>
    <name evidence="3" type="ORF">ACFS29_19905</name>
</gene>
<dbReference type="GO" id="GO:0016787">
    <property type="term" value="F:hydrolase activity"/>
    <property type="evidence" value="ECO:0007669"/>
    <property type="project" value="UniProtKB-KW"/>
</dbReference>
<dbReference type="Pfam" id="PF00144">
    <property type="entry name" value="Beta-lactamase"/>
    <property type="match status" value="1"/>
</dbReference>
<organism evidence="3 4">
    <name type="scientific">Psychroserpens luteus</name>
    <dbReference type="NCBI Taxonomy" id="1434066"/>
    <lineage>
        <taxon>Bacteria</taxon>
        <taxon>Pseudomonadati</taxon>
        <taxon>Bacteroidota</taxon>
        <taxon>Flavobacteriia</taxon>
        <taxon>Flavobacteriales</taxon>
        <taxon>Flavobacteriaceae</taxon>
        <taxon>Psychroserpens</taxon>
    </lineage>
</organism>
<dbReference type="SUPFAM" id="SSF56601">
    <property type="entry name" value="beta-lactamase/transpeptidase-like"/>
    <property type="match status" value="1"/>
</dbReference>
<evidence type="ECO:0000256" key="1">
    <source>
        <dbReference type="SAM" id="SignalP"/>
    </source>
</evidence>
<proteinExistence type="predicted"/>
<dbReference type="InterPro" id="IPR050491">
    <property type="entry name" value="AmpC-like"/>
</dbReference>
<dbReference type="Gene3D" id="3.40.710.10">
    <property type="entry name" value="DD-peptidase/beta-lactamase superfamily"/>
    <property type="match status" value="1"/>
</dbReference>
<dbReference type="PANTHER" id="PTHR46825">
    <property type="entry name" value="D-ALANYL-D-ALANINE-CARBOXYPEPTIDASE/ENDOPEPTIDASE AMPH"/>
    <property type="match status" value="1"/>
</dbReference>
<evidence type="ECO:0000313" key="3">
    <source>
        <dbReference type="EMBL" id="MFD2917928.1"/>
    </source>
</evidence>
<dbReference type="InterPro" id="IPR001466">
    <property type="entry name" value="Beta-lactam-related"/>
</dbReference>
<dbReference type="Proteomes" id="UP001597548">
    <property type="component" value="Unassembled WGS sequence"/>
</dbReference>
<feature type="chain" id="PRO_5045144233" evidence="1">
    <location>
        <begin position="22"/>
        <end position="443"/>
    </location>
</feature>
<name>A0ABW6A0X1_9FLAO</name>
<dbReference type="EMBL" id="JBHUOS010000016">
    <property type="protein sequence ID" value="MFD2917928.1"/>
    <property type="molecule type" value="Genomic_DNA"/>
</dbReference>
<dbReference type="EC" id="3.-.-.-" evidence="3"/>
<keyword evidence="3" id="KW-0378">Hydrolase</keyword>
<reference evidence="4" key="1">
    <citation type="journal article" date="2019" name="Int. J. Syst. Evol. Microbiol.">
        <title>The Global Catalogue of Microorganisms (GCM) 10K type strain sequencing project: providing services to taxonomists for standard genome sequencing and annotation.</title>
        <authorList>
            <consortium name="The Broad Institute Genomics Platform"/>
            <consortium name="The Broad Institute Genome Sequencing Center for Infectious Disease"/>
            <person name="Wu L."/>
            <person name="Ma J."/>
        </authorList>
    </citation>
    <scope>NUCLEOTIDE SEQUENCE [LARGE SCALE GENOMIC DNA]</scope>
    <source>
        <strain evidence="4">KCTC 32514</strain>
    </source>
</reference>
<evidence type="ECO:0000313" key="4">
    <source>
        <dbReference type="Proteomes" id="UP001597548"/>
    </source>
</evidence>
<protein>
    <submittedName>
        <fullName evidence="3">Serine hydrolase domain-containing protein</fullName>
        <ecNumber evidence="3">3.-.-.-</ecNumber>
    </submittedName>
</protein>